<dbReference type="STRING" id="1895771.BGO89_09885"/>
<dbReference type="PROSITE" id="PS50198">
    <property type="entry name" value="PPIC_PPIASE_2"/>
    <property type="match status" value="3"/>
</dbReference>
<keyword evidence="2" id="KW-0732">Signal</keyword>
<dbReference type="EMBL" id="MKVH01000024">
    <property type="protein sequence ID" value="OJX56829.1"/>
    <property type="molecule type" value="Genomic_DNA"/>
</dbReference>
<dbReference type="GO" id="GO:0003755">
    <property type="term" value="F:peptidyl-prolyl cis-trans isomerase activity"/>
    <property type="evidence" value="ECO:0007669"/>
    <property type="project" value="UniProtKB-KW"/>
</dbReference>
<dbReference type="InterPro" id="IPR050245">
    <property type="entry name" value="PrsA_foldase"/>
</dbReference>
<gene>
    <name evidence="4" type="ORF">BGO89_09885</name>
</gene>
<dbReference type="InterPro" id="IPR046357">
    <property type="entry name" value="PPIase_dom_sf"/>
</dbReference>
<keyword evidence="1" id="KW-0413">Isomerase</keyword>
<comment type="caution">
    <text evidence="4">The sequence shown here is derived from an EMBL/GenBank/DDBJ whole genome shotgun (WGS) entry which is preliminary data.</text>
</comment>
<evidence type="ECO:0000313" key="4">
    <source>
        <dbReference type="EMBL" id="OJX56829.1"/>
    </source>
</evidence>
<feature type="signal peptide" evidence="2">
    <location>
        <begin position="1"/>
        <end position="24"/>
    </location>
</feature>
<organism evidence="4 5">
    <name type="scientific">Candidatus Kapaibacterium thiocyanatum</name>
    <dbReference type="NCBI Taxonomy" id="1895771"/>
    <lineage>
        <taxon>Bacteria</taxon>
        <taxon>Pseudomonadati</taxon>
        <taxon>Candidatus Kapaibacteriota</taxon>
        <taxon>Candidatus Kapaibacteriia</taxon>
        <taxon>Candidatus Kapaibacteriales</taxon>
        <taxon>Candidatus Kapaibacteriaceae</taxon>
        <taxon>Candidatus Kapaibacterium</taxon>
    </lineage>
</organism>
<evidence type="ECO:0000313" key="5">
    <source>
        <dbReference type="Proteomes" id="UP000184233"/>
    </source>
</evidence>
<reference evidence="4 5" key="1">
    <citation type="submission" date="2016-09" db="EMBL/GenBank/DDBJ databases">
        <title>Genome-resolved meta-omics ties microbial dynamics to process performance in biotechnology for thiocyanate degradation.</title>
        <authorList>
            <person name="Kantor R.S."/>
            <person name="Huddy R.J."/>
            <person name="Iyer R."/>
            <person name="Thomas B.C."/>
            <person name="Brown C.T."/>
            <person name="Anantharaman K."/>
            <person name="Tringe S."/>
            <person name="Hettich R.L."/>
            <person name="Harrison S.T."/>
            <person name="Banfield J.F."/>
        </authorList>
    </citation>
    <scope>NUCLEOTIDE SEQUENCE [LARGE SCALE GENOMIC DNA]</scope>
    <source>
        <strain evidence="4">59-99</strain>
    </source>
</reference>
<evidence type="ECO:0000256" key="2">
    <source>
        <dbReference type="SAM" id="SignalP"/>
    </source>
</evidence>
<dbReference type="Pfam" id="PF13145">
    <property type="entry name" value="Rotamase_2"/>
    <property type="match status" value="1"/>
</dbReference>
<dbReference type="InterPro" id="IPR023058">
    <property type="entry name" value="PPIase_PpiC_CS"/>
</dbReference>
<dbReference type="PROSITE" id="PS01096">
    <property type="entry name" value="PPIC_PPIASE_1"/>
    <property type="match status" value="1"/>
</dbReference>
<sequence>MSTARTLSILFSIAALTAVQPLQAQKGKKASKVAAPAVTAGNTSPLILATVGPEQVTYAEVERAFQKNMNRRETKFSSIPRDTAMEFLRLYTNYRLKVLNARERGVDKDSAVKADIGNNRKLLAETYFFDKKIADQRTDELAKRRLKEIQLNIILCAVNNPETKTLDTLVSYRKAQRLITMLNGGADFEKLARDSSDDKETGANGGSLPWISGGSIIKVVEDEAYRVAPGTFSQSPVKSRFGYFIVKVKREEPRALVKFRHILLQAKDERDSVATERLADSLIAVLRKAPNQDVLFGQLAEKFSDDKASGAKGGYLGSPYSRSGGLEANGSRLVPAFEEAVFGLKDGEISGKVKTLFGTHIVRRDSTKLPDVQLEKDNAKRVYRRLYFEEDKRVLIDSLKKAWNWAWNVSVYDRLMHAIDTTKNTQDTSWTRTIPVELNPQTLYSSPRITYTVAMFTDSLRRRLDMRGYTLNRAGFERALNKMTDPLLVEEATKNLEKSYPDFAALMQEFNDGILLFKVEEQEVWSKLRFDTADARVFYDTTKARWMSDRRYRITEIHTLNDSMAKALRSRIDKGEDIAKLAGEFTQREGLRDKNGNMGALAPRTSKLAQKAESVNALAGTVIGPFEEEKGYSIIRVDAIEPPHVRSFDEALPELAPAYQDALQKRLQEIWLSDVRKRFPVVYNQKALDSLYSRK</sequence>
<feature type="chain" id="PRO_5012476984" description="PpiC domain-containing protein" evidence="2">
    <location>
        <begin position="25"/>
        <end position="695"/>
    </location>
</feature>
<dbReference type="PANTHER" id="PTHR47245:SF2">
    <property type="entry name" value="PEPTIDYL-PROLYL CIS-TRANS ISOMERASE HP_0175-RELATED"/>
    <property type="match status" value="1"/>
</dbReference>
<protein>
    <recommendedName>
        <fullName evidence="3">PpiC domain-containing protein</fullName>
    </recommendedName>
</protein>
<dbReference type="Proteomes" id="UP000184233">
    <property type="component" value="Unassembled WGS sequence"/>
</dbReference>
<dbReference type="InterPro" id="IPR000297">
    <property type="entry name" value="PPIase_PpiC"/>
</dbReference>
<proteinExistence type="predicted"/>
<accession>A0A1M3KX70</accession>
<feature type="domain" description="PpiC" evidence="3">
    <location>
        <begin position="549"/>
        <end position="639"/>
    </location>
</feature>
<dbReference type="Pfam" id="PF13616">
    <property type="entry name" value="Rotamase_3"/>
    <property type="match status" value="2"/>
</dbReference>
<dbReference type="SUPFAM" id="SSF54534">
    <property type="entry name" value="FKBP-like"/>
    <property type="match status" value="3"/>
</dbReference>
<name>A0A1M3KX70_9BACT</name>
<keyword evidence="1" id="KW-0697">Rotamase</keyword>
<dbReference type="Gene3D" id="3.10.50.40">
    <property type="match status" value="3"/>
</dbReference>
<feature type="domain" description="PpiC" evidence="3">
    <location>
        <begin position="254"/>
        <end position="366"/>
    </location>
</feature>
<dbReference type="PANTHER" id="PTHR47245">
    <property type="entry name" value="PEPTIDYLPROLYL ISOMERASE"/>
    <property type="match status" value="1"/>
</dbReference>
<feature type="domain" description="PpiC" evidence="3">
    <location>
        <begin position="146"/>
        <end position="250"/>
    </location>
</feature>
<evidence type="ECO:0000259" key="3">
    <source>
        <dbReference type="PROSITE" id="PS50198"/>
    </source>
</evidence>
<evidence type="ECO:0000256" key="1">
    <source>
        <dbReference type="PROSITE-ProRule" id="PRU00278"/>
    </source>
</evidence>
<dbReference type="AlphaFoldDB" id="A0A1M3KX70"/>